<keyword evidence="2" id="KW-1185">Reference proteome</keyword>
<comment type="caution">
    <text evidence="1">The sequence shown here is derived from an EMBL/GenBank/DDBJ whole genome shotgun (WGS) entry which is preliminary data.</text>
</comment>
<dbReference type="EMBL" id="RRYP01002328">
    <property type="protein sequence ID" value="TNV84895.1"/>
    <property type="molecule type" value="Genomic_DNA"/>
</dbReference>
<sequence length="67" mass="7793">MSLLQALRFSSHCSLTQLDRRQMNNKNQRALPLLLSKRIQLGTLLNLVLIIKTKEEQYNSKRRKGQG</sequence>
<dbReference type="Proteomes" id="UP000785679">
    <property type="component" value="Unassembled WGS sequence"/>
</dbReference>
<evidence type="ECO:0000313" key="2">
    <source>
        <dbReference type="Proteomes" id="UP000785679"/>
    </source>
</evidence>
<protein>
    <submittedName>
        <fullName evidence="1">Uncharacterized protein</fullName>
    </submittedName>
</protein>
<name>A0A8J8P302_HALGN</name>
<gene>
    <name evidence="1" type="ORF">FGO68_gene12407</name>
</gene>
<proteinExistence type="predicted"/>
<organism evidence="1 2">
    <name type="scientific">Halteria grandinella</name>
    <dbReference type="NCBI Taxonomy" id="5974"/>
    <lineage>
        <taxon>Eukaryota</taxon>
        <taxon>Sar</taxon>
        <taxon>Alveolata</taxon>
        <taxon>Ciliophora</taxon>
        <taxon>Intramacronucleata</taxon>
        <taxon>Spirotrichea</taxon>
        <taxon>Stichotrichia</taxon>
        <taxon>Sporadotrichida</taxon>
        <taxon>Halteriidae</taxon>
        <taxon>Halteria</taxon>
    </lineage>
</organism>
<reference evidence="1" key="1">
    <citation type="submission" date="2019-06" db="EMBL/GenBank/DDBJ databases">
        <authorList>
            <person name="Zheng W."/>
        </authorList>
    </citation>
    <scope>NUCLEOTIDE SEQUENCE</scope>
    <source>
        <strain evidence="1">QDHG01</strain>
    </source>
</reference>
<evidence type="ECO:0000313" key="1">
    <source>
        <dbReference type="EMBL" id="TNV84895.1"/>
    </source>
</evidence>
<accession>A0A8J8P302</accession>
<dbReference type="AlphaFoldDB" id="A0A8J8P302"/>